<evidence type="ECO:0000313" key="8">
    <source>
        <dbReference type="EMBL" id="MBJ7609680.1"/>
    </source>
</evidence>
<keyword evidence="4 7" id="KW-1133">Transmembrane helix</keyword>
<keyword evidence="5 7" id="KW-0472">Membrane</keyword>
<gene>
    <name evidence="8" type="ORF">JF887_09690</name>
</gene>
<feature type="transmembrane region" description="Helical" evidence="7">
    <location>
        <begin position="173"/>
        <end position="196"/>
    </location>
</feature>
<evidence type="ECO:0000256" key="2">
    <source>
        <dbReference type="ARBA" id="ARBA00022475"/>
    </source>
</evidence>
<feature type="transmembrane region" description="Helical" evidence="7">
    <location>
        <begin position="12"/>
        <end position="30"/>
    </location>
</feature>
<feature type="transmembrane region" description="Helical" evidence="7">
    <location>
        <begin position="42"/>
        <end position="60"/>
    </location>
</feature>
<keyword evidence="2" id="KW-1003">Cell membrane</keyword>
<accession>A0A934NG99</accession>
<dbReference type="Proteomes" id="UP000614410">
    <property type="component" value="Unassembled WGS sequence"/>
</dbReference>
<evidence type="ECO:0000256" key="3">
    <source>
        <dbReference type="ARBA" id="ARBA00022692"/>
    </source>
</evidence>
<proteinExistence type="predicted"/>
<sequence length="311" mass="32919">MSPSPWTVSVDPLLAAGVALVGSGLLVLAVRARERRGWWRRAVGVIATLLLAAAWLSPLHTVAAHYLLTAHLIQITLVMGVVPPLILLALPGRCPFALPAAVGRVGRGLVHPLSGMLSINAGFFAWHLGPVYDASLRNPEIYAAQQISLLLVSLLFWWPIVVPAGGRRVLSRWATLGYILVATIPQTFGGITVAMAKHPLYRTYALAPRLFGASVMSDQQIAGACIALVSKLALFTAFAVIFMRMLNEPATDDGDDGGGGGGRRPRADLPSPQPSGSVPWLAALNAGRTVAEPAPPRRRVRVPAGAGSRPE</sequence>
<evidence type="ECO:0000256" key="4">
    <source>
        <dbReference type="ARBA" id="ARBA00022989"/>
    </source>
</evidence>
<feature type="transmembrane region" description="Helical" evidence="7">
    <location>
        <begin position="109"/>
        <end position="129"/>
    </location>
</feature>
<comment type="caution">
    <text evidence="8">The sequence shown here is derived from an EMBL/GenBank/DDBJ whole genome shotgun (WGS) entry which is preliminary data.</text>
</comment>
<protein>
    <submittedName>
        <fullName evidence="8">Cytochrome c oxidase assembly protein</fullName>
    </submittedName>
</protein>
<name>A0A934NG99_9BACT</name>
<evidence type="ECO:0000256" key="6">
    <source>
        <dbReference type="SAM" id="MobiDB-lite"/>
    </source>
</evidence>
<dbReference type="Pfam" id="PF09678">
    <property type="entry name" value="Caa3_CtaG"/>
    <property type="match status" value="1"/>
</dbReference>
<reference evidence="8 9" key="1">
    <citation type="submission" date="2020-10" db="EMBL/GenBank/DDBJ databases">
        <title>Ca. Dormibacterota MAGs.</title>
        <authorList>
            <person name="Montgomery K."/>
        </authorList>
    </citation>
    <scope>NUCLEOTIDE SEQUENCE [LARGE SCALE GENOMIC DNA]</scope>
    <source>
        <strain evidence="8">Mitchell_Peninsula_5</strain>
    </source>
</reference>
<feature type="region of interest" description="Disordered" evidence="6">
    <location>
        <begin position="251"/>
        <end position="311"/>
    </location>
</feature>
<evidence type="ECO:0000256" key="1">
    <source>
        <dbReference type="ARBA" id="ARBA00004651"/>
    </source>
</evidence>
<organism evidence="8 9">
    <name type="scientific">Candidatus Amunia macphersoniae</name>
    <dbReference type="NCBI Taxonomy" id="3127014"/>
    <lineage>
        <taxon>Bacteria</taxon>
        <taxon>Bacillati</taxon>
        <taxon>Candidatus Dormiibacterota</taxon>
        <taxon>Candidatus Dormibacteria</taxon>
        <taxon>Candidatus Aeolococcales</taxon>
        <taxon>Candidatus Aeolococcaceae</taxon>
        <taxon>Candidatus Amunia</taxon>
    </lineage>
</organism>
<keyword evidence="3 7" id="KW-0812">Transmembrane</keyword>
<dbReference type="AlphaFoldDB" id="A0A934NG99"/>
<dbReference type="EMBL" id="JAEKNN010000050">
    <property type="protein sequence ID" value="MBJ7609680.1"/>
    <property type="molecule type" value="Genomic_DNA"/>
</dbReference>
<dbReference type="InterPro" id="IPR019108">
    <property type="entry name" value="Caa3_assmbl_CtaG-rel"/>
</dbReference>
<evidence type="ECO:0000256" key="7">
    <source>
        <dbReference type="SAM" id="Phobius"/>
    </source>
</evidence>
<feature type="compositionally biased region" description="Low complexity" evidence="6">
    <location>
        <begin position="302"/>
        <end position="311"/>
    </location>
</feature>
<comment type="subcellular location">
    <subcellularLocation>
        <location evidence="1">Cell membrane</location>
        <topology evidence="1">Multi-pass membrane protein</topology>
    </subcellularLocation>
</comment>
<evidence type="ECO:0000256" key="5">
    <source>
        <dbReference type="ARBA" id="ARBA00023136"/>
    </source>
</evidence>
<feature type="transmembrane region" description="Helical" evidence="7">
    <location>
        <begin position="66"/>
        <end position="88"/>
    </location>
</feature>
<feature type="transmembrane region" description="Helical" evidence="7">
    <location>
        <begin position="141"/>
        <end position="161"/>
    </location>
</feature>
<dbReference type="GO" id="GO:0005886">
    <property type="term" value="C:plasma membrane"/>
    <property type="evidence" value="ECO:0007669"/>
    <property type="project" value="UniProtKB-SubCell"/>
</dbReference>
<evidence type="ECO:0000313" key="9">
    <source>
        <dbReference type="Proteomes" id="UP000614410"/>
    </source>
</evidence>
<feature type="transmembrane region" description="Helical" evidence="7">
    <location>
        <begin position="221"/>
        <end position="242"/>
    </location>
</feature>